<dbReference type="GeneID" id="67212661"/>
<dbReference type="AlphaFoldDB" id="A0ABD5MQU7"/>
<dbReference type="GO" id="GO:0016787">
    <property type="term" value="F:hydrolase activity"/>
    <property type="evidence" value="ECO:0007669"/>
    <property type="project" value="UniProtKB-KW"/>
</dbReference>
<keyword evidence="3" id="KW-1185">Reference proteome</keyword>
<comment type="caution">
    <text evidence="2">The sequence shown here is derived from an EMBL/GenBank/DDBJ whole genome shotgun (WGS) entry which is preliminary data.</text>
</comment>
<dbReference type="InterPro" id="IPR000073">
    <property type="entry name" value="AB_hydrolase_1"/>
</dbReference>
<proteinExistence type="predicted"/>
<dbReference type="EMBL" id="JBHMAJ010000011">
    <property type="protein sequence ID" value="MFB9826204.1"/>
    <property type="molecule type" value="Genomic_DNA"/>
</dbReference>
<sequence length="269" mass="29044">MQTADHDGVAIAYEERGLDPAEAETVVLCEGLGYGRWMWNWQADALTDAYHVVLWDNRGTGESDVPEGPYTIDQLAGDLETVLADAGIEEAHVVGASMGGMVAQRYALSYDRARSLALLCTSPGGPDAVPTPDATLARMFSVPDDADEREAIRYKMAPAVTDGFIEGNPELIERIVDWRLESDAPPSAREAQAAAVQAFDAGDELDELDVPTLVAHGTDDRVLPVENGELLAEAIPNADAEFIEGGSHLFFIEESERVNDLLVQFLADV</sequence>
<dbReference type="InterPro" id="IPR050266">
    <property type="entry name" value="AB_hydrolase_sf"/>
</dbReference>
<accession>A0ABD5MQU7</accession>
<reference evidence="2" key="1">
    <citation type="submission" date="2024-09" db="EMBL/GenBank/DDBJ databases">
        <authorList>
            <person name="Sun Q."/>
        </authorList>
    </citation>
    <scope>NUCLEOTIDE SEQUENCE [LARGE SCALE GENOMIC DNA]</scope>
    <source>
        <strain evidence="2">JCM 31273</strain>
    </source>
</reference>
<feature type="domain" description="AB hydrolase-1" evidence="1">
    <location>
        <begin position="25"/>
        <end position="254"/>
    </location>
</feature>
<dbReference type="PANTHER" id="PTHR43798">
    <property type="entry name" value="MONOACYLGLYCEROL LIPASE"/>
    <property type="match status" value="1"/>
</dbReference>
<protein>
    <submittedName>
        <fullName evidence="2">Alpha/beta fold hydrolase</fullName>
    </submittedName>
</protein>
<dbReference type="Gene3D" id="3.40.50.1820">
    <property type="entry name" value="alpha/beta hydrolase"/>
    <property type="match status" value="1"/>
</dbReference>
<name>A0ABD5MQU7_9EURY</name>
<organism evidence="2 3">
    <name type="scientific">Halobaculum roseum</name>
    <dbReference type="NCBI Taxonomy" id="2175149"/>
    <lineage>
        <taxon>Archaea</taxon>
        <taxon>Methanobacteriati</taxon>
        <taxon>Methanobacteriota</taxon>
        <taxon>Stenosarchaea group</taxon>
        <taxon>Halobacteria</taxon>
        <taxon>Halobacteriales</taxon>
        <taxon>Haloferacaceae</taxon>
        <taxon>Halobaculum</taxon>
    </lineage>
</organism>
<dbReference type="RefSeq" id="WP_222923940.1">
    <property type="nucleotide sequence ID" value="NZ_CP082288.1"/>
</dbReference>
<evidence type="ECO:0000259" key="1">
    <source>
        <dbReference type="Pfam" id="PF00561"/>
    </source>
</evidence>
<dbReference type="Pfam" id="PF00561">
    <property type="entry name" value="Abhydrolase_1"/>
    <property type="match status" value="1"/>
</dbReference>
<dbReference type="Proteomes" id="UP001589595">
    <property type="component" value="Unassembled WGS sequence"/>
</dbReference>
<dbReference type="InterPro" id="IPR029058">
    <property type="entry name" value="AB_hydrolase_fold"/>
</dbReference>
<keyword evidence="2" id="KW-0378">Hydrolase</keyword>
<evidence type="ECO:0000313" key="2">
    <source>
        <dbReference type="EMBL" id="MFB9826204.1"/>
    </source>
</evidence>
<evidence type="ECO:0000313" key="3">
    <source>
        <dbReference type="Proteomes" id="UP001589595"/>
    </source>
</evidence>
<gene>
    <name evidence="2" type="ORF">ACFFOL_18700</name>
</gene>
<dbReference type="SUPFAM" id="SSF53474">
    <property type="entry name" value="alpha/beta-Hydrolases"/>
    <property type="match status" value="1"/>
</dbReference>
<dbReference type="PRINTS" id="PR00111">
    <property type="entry name" value="ABHYDROLASE"/>
</dbReference>
<dbReference type="PANTHER" id="PTHR43798:SF33">
    <property type="entry name" value="HYDROLASE, PUTATIVE (AFU_ORTHOLOGUE AFUA_2G14860)-RELATED"/>
    <property type="match status" value="1"/>
</dbReference>